<dbReference type="Proteomes" id="UP000199592">
    <property type="component" value="Unassembled WGS sequence"/>
</dbReference>
<dbReference type="Gene3D" id="3.40.50.2000">
    <property type="entry name" value="Glycogen Phosphorylase B"/>
    <property type="match status" value="1"/>
</dbReference>
<feature type="domain" description="Glycosyl transferase family 28 C-terminal" evidence="1">
    <location>
        <begin position="223"/>
        <end position="340"/>
    </location>
</feature>
<reference evidence="3" key="1">
    <citation type="submission" date="2016-10" db="EMBL/GenBank/DDBJ databases">
        <authorList>
            <person name="Varghese N."/>
            <person name="Submissions S."/>
        </authorList>
    </citation>
    <scope>NUCLEOTIDE SEQUENCE [LARGE SCALE GENOMIC DNA]</scope>
    <source>
        <strain evidence="3">DSM 25030</strain>
    </source>
</reference>
<keyword evidence="3" id="KW-1185">Reference proteome</keyword>
<dbReference type="SUPFAM" id="SSF53756">
    <property type="entry name" value="UDP-Glycosyltransferase/glycogen phosphorylase"/>
    <property type="match status" value="1"/>
</dbReference>
<accession>A0A1H2VGD5</accession>
<dbReference type="PANTHER" id="PTHR21015">
    <property type="entry name" value="UDP-N-ACETYLGLUCOSAMINE--N-ACETYLMURAMYL-(PENTAPEPTIDE) PYROPHOSPHORYL-UNDECAPRENOL N-ACETYLGLUCOSAMINE TRANSFERASE 1"/>
    <property type="match status" value="1"/>
</dbReference>
<dbReference type="GO" id="GO:0016758">
    <property type="term" value="F:hexosyltransferase activity"/>
    <property type="evidence" value="ECO:0007669"/>
    <property type="project" value="InterPro"/>
</dbReference>
<evidence type="ECO:0000259" key="1">
    <source>
        <dbReference type="Pfam" id="PF04101"/>
    </source>
</evidence>
<protein>
    <recommendedName>
        <fullName evidence="1">Glycosyl transferase family 28 C-terminal domain-containing protein</fullName>
    </recommendedName>
</protein>
<dbReference type="Pfam" id="PF04101">
    <property type="entry name" value="Glyco_tran_28_C"/>
    <property type="match status" value="1"/>
</dbReference>
<name>A0A1H2VGD5_9FLAO</name>
<sequence length="380" mass="43156">MQLGFCFFTTMQNSKRILVAPLNWGLGHATRCIPIIQALLDQGHQPFIASDGVALSLLQKEFPNVPSFELPSYKITYAEKGKNFKIKMIWDSPKVMKAMALEKKAVKKLVKEQQLDGIISDNRLGAYYKKVPCVFITHQLNVLSGNTTWMSSKAHQKIIKKFDACWVPDVEGKPNLTGKLGHLKKSKLKIAYLGPLSRFEKKELPLVYDLMVLLSGPEPQRTFLEEKLLEELTQFEGNILFVKGKIESEQTVEEQQLSKGRITLYNFMQSETLQTALNQSKKVLCRSGYTTVMDLAKLEKKAFFIPTPGQYEQEYLGKRLQKKGIVPYCNQEDFTLSELDRMDKFSGLTQFETTSDFSGLFTVFSKVKENSEPTSTSLST</sequence>
<dbReference type="AlphaFoldDB" id="A0A1H2VGD5"/>
<organism evidence="2 3">
    <name type="scientific">Flagellimonas zhangzhouensis</name>
    <dbReference type="NCBI Taxonomy" id="1073328"/>
    <lineage>
        <taxon>Bacteria</taxon>
        <taxon>Pseudomonadati</taxon>
        <taxon>Bacteroidota</taxon>
        <taxon>Flavobacteriia</taxon>
        <taxon>Flavobacteriales</taxon>
        <taxon>Flavobacteriaceae</taxon>
        <taxon>Flagellimonas</taxon>
    </lineage>
</organism>
<dbReference type="InterPro" id="IPR007235">
    <property type="entry name" value="Glyco_trans_28_C"/>
</dbReference>
<evidence type="ECO:0000313" key="3">
    <source>
        <dbReference type="Proteomes" id="UP000199592"/>
    </source>
</evidence>
<gene>
    <name evidence="2" type="ORF">SAMN04487892_2073</name>
</gene>
<dbReference type="PANTHER" id="PTHR21015:SF22">
    <property type="entry name" value="GLYCOSYLTRANSFERASE"/>
    <property type="match status" value="1"/>
</dbReference>
<dbReference type="STRING" id="1073328.SAMN05216294_0220"/>
<proteinExistence type="predicted"/>
<dbReference type="EMBL" id="FNMY01000002">
    <property type="protein sequence ID" value="SDW67435.1"/>
    <property type="molecule type" value="Genomic_DNA"/>
</dbReference>
<evidence type="ECO:0000313" key="2">
    <source>
        <dbReference type="EMBL" id="SDW67435.1"/>
    </source>
</evidence>